<dbReference type="AlphaFoldDB" id="X1VFB8"/>
<dbReference type="EMBL" id="BARW01030403">
    <property type="protein sequence ID" value="GAJ05525.1"/>
    <property type="molecule type" value="Genomic_DNA"/>
</dbReference>
<reference evidence="1" key="1">
    <citation type="journal article" date="2014" name="Front. Microbiol.">
        <title>High frequency of phylogenetically diverse reductive dehalogenase-homologous genes in deep subseafloor sedimentary metagenomes.</title>
        <authorList>
            <person name="Kawai M."/>
            <person name="Futagami T."/>
            <person name="Toyoda A."/>
            <person name="Takaki Y."/>
            <person name="Nishi S."/>
            <person name="Hori S."/>
            <person name="Arai W."/>
            <person name="Tsubouchi T."/>
            <person name="Morono Y."/>
            <person name="Uchiyama I."/>
            <person name="Ito T."/>
            <person name="Fujiyama A."/>
            <person name="Inagaki F."/>
            <person name="Takami H."/>
        </authorList>
    </citation>
    <scope>NUCLEOTIDE SEQUENCE</scope>
    <source>
        <strain evidence="1">Expedition CK06-06</strain>
    </source>
</reference>
<comment type="caution">
    <text evidence="1">The sequence shown here is derived from an EMBL/GenBank/DDBJ whole genome shotgun (WGS) entry which is preliminary data.</text>
</comment>
<accession>X1VFB8</accession>
<evidence type="ECO:0000313" key="1">
    <source>
        <dbReference type="EMBL" id="GAJ05525.1"/>
    </source>
</evidence>
<protein>
    <submittedName>
        <fullName evidence="1">Uncharacterized protein</fullName>
    </submittedName>
</protein>
<name>X1VFB8_9ZZZZ</name>
<organism evidence="1">
    <name type="scientific">marine sediment metagenome</name>
    <dbReference type="NCBI Taxonomy" id="412755"/>
    <lineage>
        <taxon>unclassified sequences</taxon>
        <taxon>metagenomes</taxon>
        <taxon>ecological metagenomes</taxon>
    </lineage>
</organism>
<sequence length="166" mass="18094">MKWLFRLLRRQRDNIRITDEVILEHIRGGKVVDRRVLKGNLITSAGKAAVAYLIGSETPDPFTWLAVGTDPTGEDIADTTLGAEITTNGLERAAGTVSRITTTVANDTMQILHTWTATAAHLVREVGVFDQDAPGGEMLNHKTFALITLANTDQLKLTVKFPITAA</sequence>
<gene>
    <name evidence="1" type="ORF">S12H4_48612</name>
</gene>
<proteinExistence type="predicted"/>